<dbReference type="Pfam" id="PF00095">
    <property type="entry name" value="WAP"/>
    <property type="match status" value="1"/>
</dbReference>
<dbReference type="PANTHER" id="PTHR14131:SF5">
    <property type="entry name" value="ANOSMIN-1"/>
    <property type="match status" value="1"/>
</dbReference>
<sequence>MGFAFFDLVCGQQIGENNDTTGGSAFEKSCDYLQHIYTEKPGACPKIKNQSNYECTALCHLDGDCPETEKCCSYGCSSQCVLPKGRDPRLLPIPGSISVQERKRKRSIIISWVMQKLTLGQNAANSNLYVVQWRWVYTLKAKV</sequence>
<dbReference type="SUPFAM" id="SSF57256">
    <property type="entry name" value="Elafin-like"/>
    <property type="match status" value="1"/>
</dbReference>
<reference evidence="2" key="1">
    <citation type="submission" date="2023-07" db="EMBL/GenBank/DDBJ databases">
        <authorList>
            <consortium name="CYATHOMIX"/>
        </authorList>
    </citation>
    <scope>NUCLEOTIDE SEQUENCE</scope>
    <source>
        <strain evidence="2">N/A</strain>
    </source>
</reference>
<dbReference type="Gene3D" id="4.10.75.10">
    <property type="entry name" value="Elafin-like"/>
    <property type="match status" value="1"/>
</dbReference>
<dbReference type="CDD" id="cd00199">
    <property type="entry name" value="WAP"/>
    <property type="match status" value="1"/>
</dbReference>
<keyword evidence="3" id="KW-1185">Reference proteome</keyword>
<comment type="caution">
    <text evidence="2">The sequence shown here is derived from an EMBL/GenBank/DDBJ whole genome shotgun (WGS) entry which is preliminary data.</text>
</comment>
<protein>
    <recommendedName>
        <fullName evidence="1">WAP domain-containing protein</fullName>
    </recommendedName>
</protein>
<dbReference type="InterPro" id="IPR008197">
    <property type="entry name" value="WAP_dom"/>
</dbReference>
<dbReference type="GO" id="GO:0030182">
    <property type="term" value="P:neuron differentiation"/>
    <property type="evidence" value="ECO:0007669"/>
    <property type="project" value="TreeGrafter"/>
</dbReference>
<proteinExistence type="predicted"/>
<evidence type="ECO:0000313" key="2">
    <source>
        <dbReference type="EMBL" id="CAJ0595608.1"/>
    </source>
</evidence>
<feature type="domain" description="WAP" evidence="1">
    <location>
        <begin position="37"/>
        <end position="84"/>
    </location>
</feature>
<evidence type="ECO:0000313" key="3">
    <source>
        <dbReference type="Proteomes" id="UP001176961"/>
    </source>
</evidence>
<evidence type="ECO:0000259" key="1">
    <source>
        <dbReference type="PROSITE" id="PS51390"/>
    </source>
</evidence>
<organism evidence="2 3">
    <name type="scientific">Cylicocyclus nassatus</name>
    <name type="common">Nematode worm</name>
    <dbReference type="NCBI Taxonomy" id="53992"/>
    <lineage>
        <taxon>Eukaryota</taxon>
        <taxon>Metazoa</taxon>
        <taxon>Ecdysozoa</taxon>
        <taxon>Nematoda</taxon>
        <taxon>Chromadorea</taxon>
        <taxon>Rhabditida</taxon>
        <taxon>Rhabditina</taxon>
        <taxon>Rhabditomorpha</taxon>
        <taxon>Strongyloidea</taxon>
        <taxon>Strongylidae</taxon>
        <taxon>Cylicocyclus</taxon>
    </lineage>
</organism>
<dbReference type="GO" id="GO:0005576">
    <property type="term" value="C:extracellular region"/>
    <property type="evidence" value="ECO:0007669"/>
    <property type="project" value="InterPro"/>
</dbReference>
<accession>A0AA36M1I5</accession>
<dbReference type="GO" id="GO:0030414">
    <property type="term" value="F:peptidase inhibitor activity"/>
    <property type="evidence" value="ECO:0007669"/>
    <property type="project" value="InterPro"/>
</dbReference>
<dbReference type="AlphaFoldDB" id="A0AA36M1I5"/>
<dbReference type="Proteomes" id="UP001176961">
    <property type="component" value="Unassembled WGS sequence"/>
</dbReference>
<gene>
    <name evidence="2" type="ORF">CYNAS_LOCUS7591</name>
</gene>
<name>A0AA36M1I5_CYLNA</name>
<dbReference type="EMBL" id="CATQJL010000112">
    <property type="protein sequence ID" value="CAJ0595608.1"/>
    <property type="molecule type" value="Genomic_DNA"/>
</dbReference>
<dbReference type="PRINTS" id="PR00003">
    <property type="entry name" value="4DISULPHCORE"/>
</dbReference>
<dbReference type="PANTHER" id="PTHR14131">
    <property type="entry name" value="ANOSMIN"/>
    <property type="match status" value="1"/>
</dbReference>
<dbReference type="InterPro" id="IPR036645">
    <property type="entry name" value="Elafin-like_sf"/>
</dbReference>
<dbReference type="InterPro" id="IPR042447">
    <property type="entry name" value="Anosmin-1"/>
</dbReference>
<dbReference type="SMART" id="SM00217">
    <property type="entry name" value="WAP"/>
    <property type="match status" value="1"/>
</dbReference>
<dbReference type="PROSITE" id="PS51390">
    <property type="entry name" value="WAP"/>
    <property type="match status" value="1"/>
</dbReference>
<dbReference type="GO" id="GO:0009986">
    <property type="term" value="C:cell surface"/>
    <property type="evidence" value="ECO:0007669"/>
    <property type="project" value="TreeGrafter"/>
</dbReference>